<dbReference type="Gene3D" id="3.10.20.600">
    <property type="match status" value="1"/>
</dbReference>
<dbReference type="Gene3D" id="1.20.1440.230">
    <property type="entry name" value="NADH-ubiquinone oxidoreductase 51kDa subunit, iron-sulphur binding domain"/>
    <property type="match status" value="1"/>
</dbReference>
<dbReference type="InterPro" id="IPR011538">
    <property type="entry name" value="Nuo51_FMN-bd"/>
</dbReference>
<dbReference type="InterPro" id="IPR037225">
    <property type="entry name" value="Nuo51_FMN-bd_sf"/>
</dbReference>
<comment type="similarity">
    <text evidence="1">Belongs to the complex I 51 kDa subunit family.</text>
</comment>
<dbReference type="SMART" id="SM00928">
    <property type="entry name" value="NADH_4Fe-4S"/>
    <property type="match status" value="1"/>
</dbReference>
<evidence type="ECO:0000313" key="7">
    <source>
        <dbReference type="EMBL" id="KIX84563.1"/>
    </source>
</evidence>
<evidence type="ECO:0000256" key="4">
    <source>
        <dbReference type="ARBA" id="ARBA00023004"/>
    </source>
</evidence>
<dbReference type="GO" id="GO:0051539">
    <property type="term" value="F:4 iron, 4 sulfur cluster binding"/>
    <property type="evidence" value="ECO:0007669"/>
    <property type="project" value="UniProtKB-KW"/>
</dbReference>
<proteinExistence type="inferred from homology"/>
<reference evidence="7 8" key="1">
    <citation type="journal article" date="2015" name="Genome Announc.">
        <title>Draft Genome Sequence of the Thermophile Thermus filiformis ATCC 43280, Producer of Carotenoid-(Di)glucoside-Branched Fatty Acid (Di)esters and Source of Hyperthermostable Enzymes of Biotechnological Interest.</title>
        <authorList>
            <person name="Mandelli F."/>
            <person name="Oliveira Ramires B."/>
            <person name="Couger M.B."/>
            <person name="Paixao D.A."/>
            <person name="Camilo C.M."/>
            <person name="Polikarpov I."/>
            <person name="Prade R."/>
            <person name="Riano-Pachon D.M."/>
            <person name="Squina F.M."/>
        </authorList>
    </citation>
    <scope>NUCLEOTIDE SEQUENCE [LARGE SCALE GENOMIC DNA]</scope>
    <source>
        <strain evidence="7 8">ATCC 43280</strain>
    </source>
</reference>
<dbReference type="Proteomes" id="UP000030364">
    <property type="component" value="Unassembled WGS sequence"/>
</dbReference>
<dbReference type="SUPFAM" id="SSF142984">
    <property type="entry name" value="Nqo1 middle domain-like"/>
    <property type="match status" value="1"/>
</dbReference>
<keyword evidence="5" id="KW-0411">Iron-sulfur</keyword>
<evidence type="ECO:0000313" key="8">
    <source>
        <dbReference type="Proteomes" id="UP000030364"/>
    </source>
</evidence>
<keyword evidence="4" id="KW-0408">Iron</keyword>
<dbReference type="Gene3D" id="3.40.50.11540">
    <property type="entry name" value="NADH-ubiquinone oxidoreductase 51kDa subunit"/>
    <property type="match status" value="1"/>
</dbReference>
<feature type="domain" description="NADH-ubiquinone oxidoreductase 51kDa subunit iron-sulphur binding" evidence="6">
    <location>
        <begin position="413"/>
        <end position="458"/>
    </location>
</feature>
<sequence length="487" mass="53295">MTLPLLDGLPPEGLSPERLAEVARKVHRPLAEVWGVVRFYPRYGEEKDGRYLVDDPVARARGFETLLRQADGTHPPLGLEALAPVFLQRKRGQTLVETPQGPVPLSEHTLPFSLAHGQRLLPPEPLLQLEDYRAWGGLALLKAMAEGRLSGERVLEGVEEAGLLGRGGAAFPAARKMRQVAQAPGEKYLVVNADESEPGNFKDRFLLEHNPFLVLEGALLAAKAVGAGRVWLYVRWEFQAALRRLEAAIRALEEAGLLLLPTEVFPSGGLYICGEETALLESMEGRRAEPRLKPPYPVEKGLFGRPTLVNNVETLASLPVLLREGQAWRREEPKLFSISGDVERPGLYELPLGTPLGEALRRAGGEPEALLAVLLGGAAGVFVRDFSLPLKYRGPRPIGAGAVVAYNRERDLFQVMEGLAAFFAQESCGKCFPCALGTQVQLSLVQRRSRDEGLLRDLEATLRGSLCGLGQSAYWAYKSLLEVEGAR</sequence>
<dbReference type="EMBL" id="JPSL02000039">
    <property type="protein sequence ID" value="KIX84563.1"/>
    <property type="molecule type" value="Genomic_DNA"/>
</dbReference>
<keyword evidence="3" id="KW-0479">Metal-binding</keyword>
<dbReference type="InterPro" id="IPR019554">
    <property type="entry name" value="Soluble_ligand-bd"/>
</dbReference>
<evidence type="ECO:0000256" key="1">
    <source>
        <dbReference type="ARBA" id="ARBA00007523"/>
    </source>
</evidence>
<evidence type="ECO:0000256" key="2">
    <source>
        <dbReference type="ARBA" id="ARBA00022485"/>
    </source>
</evidence>
<dbReference type="OrthoDB" id="9761899at2"/>
<evidence type="ECO:0000256" key="3">
    <source>
        <dbReference type="ARBA" id="ARBA00022723"/>
    </source>
</evidence>
<dbReference type="RefSeq" id="WP_038067027.1">
    <property type="nucleotide sequence ID" value="NZ_JPSL02000039.1"/>
</dbReference>
<dbReference type="GO" id="GO:0046872">
    <property type="term" value="F:metal ion binding"/>
    <property type="evidence" value="ECO:0007669"/>
    <property type="project" value="UniProtKB-KW"/>
</dbReference>
<accession>A0A0D6XCH0</accession>
<dbReference type="Pfam" id="PF10589">
    <property type="entry name" value="NADH_4Fe-4S"/>
    <property type="match status" value="1"/>
</dbReference>
<dbReference type="Pfam" id="PF01512">
    <property type="entry name" value="Complex1_51K"/>
    <property type="match status" value="1"/>
</dbReference>
<dbReference type="InterPro" id="IPR037207">
    <property type="entry name" value="Nuop51_4Fe4S-bd_sf"/>
</dbReference>
<evidence type="ECO:0000256" key="5">
    <source>
        <dbReference type="ARBA" id="ARBA00023014"/>
    </source>
</evidence>
<dbReference type="SUPFAM" id="SSF140490">
    <property type="entry name" value="Nqo1C-terminal domain-like"/>
    <property type="match status" value="1"/>
</dbReference>
<dbReference type="SUPFAM" id="SSF142019">
    <property type="entry name" value="Nqo1 FMN-binding domain-like"/>
    <property type="match status" value="1"/>
</dbReference>
<dbReference type="AlphaFoldDB" id="A0A0D6XCH0"/>
<organism evidence="7 8">
    <name type="scientific">Thermus filiformis</name>
    <dbReference type="NCBI Taxonomy" id="276"/>
    <lineage>
        <taxon>Bacteria</taxon>
        <taxon>Thermotogati</taxon>
        <taxon>Deinococcota</taxon>
        <taxon>Deinococci</taxon>
        <taxon>Thermales</taxon>
        <taxon>Thermaceae</taxon>
        <taxon>Thermus</taxon>
    </lineage>
</organism>
<gene>
    <name evidence="7" type="ORF">THFILI_08170</name>
</gene>
<protein>
    <submittedName>
        <fullName evidence="7">NADH dehydrogenase</fullName>
    </submittedName>
</protein>
<dbReference type="PANTHER" id="PTHR43578">
    <property type="entry name" value="NADH-QUINONE OXIDOREDUCTASE SUBUNIT F"/>
    <property type="match status" value="1"/>
</dbReference>
<dbReference type="PANTHER" id="PTHR43578:SF3">
    <property type="entry name" value="NADH-QUINONE OXIDOREDUCTASE SUBUNIT F"/>
    <property type="match status" value="1"/>
</dbReference>
<evidence type="ECO:0000259" key="6">
    <source>
        <dbReference type="SMART" id="SM00928"/>
    </source>
</evidence>
<comment type="caution">
    <text evidence="7">The sequence shown here is derived from an EMBL/GenBank/DDBJ whole genome shotgun (WGS) entry which is preliminary data.</text>
</comment>
<dbReference type="STRING" id="276.THFILI_08170"/>
<keyword evidence="2" id="KW-0004">4Fe-4S</keyword>
<keyword evidence="8" id="KW-1185">Reference proteome</keyword>
<name>A0A0D6XCH0_THEFI</name>
<dbReference type="Pfam" id="PF10531">
    <property type="entry name" value="SLBB"/>
    <property type="match status" value="1"/>
</dbReference>
<dbReference type="InterPro" id="IPR019575">
    <property type="entry name" value="Nuop51_4Fe4S-bd"/>
</dbReference>